<dbReference type="GO" id="GO:0043709">
    <property type="term" value="P:cell adhesion involved in single-species biofilm formation"/>
    <property type="evidence" value="ECO:0007669"/>
    <property type="project" value="TreeGrafter"/>
</dbReference>
<dbReference type="AlphaFoldDB" id="A0A1H9F994"/>
<dbReference type="InterPro" id="IPR000160">
    <property type="entry name" value="GGDEF_dom"/>
</dbReference>
<dbReference type="Pfam" id="PF22588">
    <property type="entry name" value="dCache_1_like"/>
    <property type="match status" value="1"/>
</dbReference>
<evidence type="ECO:0000259" key="5">
    <source>
        <dbReference type="PROSITE" id="PS50112"/>
    </source>
</evidence>
<dbReference type="Gene3D" id="3.30.450.40">
    <property type="match status" value="1"/>
</dbReference>
<evidence type="ECO:0000256" key="3">
    <source>
        <dbReference type="SAM" id="MobiDB-lite"/>
    </source>
</evidence>
<dbReference type="Pfam" id="PF08447">
    <property type="entry name" value="PAS_3"/>
    <property type="match status" value="1"/>
</dbReference>
<organism evidence="8 9">
    <name type="scientific">Faunimonas pinastri</name>
    <dbReference type="NCBI Taxonomy" id="1855383"/>
    <lineage>
        <taxon>Bacteria</taxon>
        <taxon>Pseudomonadati</taxon>
        <taxon>Pseudomonadota</taxon>
        <taxon>Alphaproteobacteria</taxon>
        <taxon>Hyphomicrobiales</taxon>
        <taxon>Afifellaceae</taxon>
        <taxon>Faunimonas</taxon>
    </lineage>
</organism>
<dbReference type="EC" id="2.7.7.65" evidence="1"/>
<evidence type="ECO:0000259" key="7">
    <source>
        <dbReference type="PROSITE" id="PS50887"/>
    </source>
</evidence>
<sequence length="809" mass="88109">MFGTKRNSSIFRGPRLIAAVVILLILGFCALSVSMLLELRHDTGSRALTGADNLLNAFSQDITRTLTSYDLSLQSATDGLHDPDLLRLTPDLQRKVLFDRAATAKYLGAILVLDAAGNVVLDSGASPPRQDNFSDREYFVAQKERPDVGLYISHPFRRRLTGNDMVIAFSRRIVAPDGSFGGVVVGTLRLDYFKDLFSGATIGPAGAINLFLMDGTYVMRLPYDPDQIGKSIGTSSNFRRFVREGTGNFTASSAVDNVRRIYSFTGVKAFPLVLDVAAGERDIYAGWRKRAWMIGGMLISLCAVAAGFGGLLARELRRRNRAELERRKADAQYRLLADHASDIIMRLDRGLFRTYVSPASLAVLGYTPEELIGGHPRALIHPDDWQAVAGLVDSARSDAGTADTTYRIRNKQGEYIWMEGRYSYVEQDESFIVVLRDVSKRKAAEIKLAALNSELALLAASDGLTGLANRRRFDEALDAECRRASRHGTPLSLLLLDVDRFKLYNDRYGHQAGDTCLQQVAAAVEGCINRPGDLAARYGGEEIVVLLPGTDEAGAAHVAERVRKAIEDLGILHEGNAANGGVVTVSIGVAGMMPVAGYSAENGRTLVAEADRNLYEAKRNGRNRSMRTEDVPRSPVAPVPAREEERLAVLRLYEKAGVTKPSESLDRIARLAATLLNTPTGFVSLVGIDELRLTGRHGIELETVPRDVSFCAHTITGDGLLVIPDTQKDPRFAENPLANGDDAIRFYAGAPLVSREGGQPLGALCVTDSVPRPKLDATDRAILKDLAALVVDDMERRRAGRKDNDSAVA</sequence>
<dbReference type="InterPro" id="IPR029787">
    <property type="entry name" value="Nucleotide_cyclase"/>
</dbReference>
<keyword evidence="9" id="KW-1185">Reference proteome</keyword>
<dbReference type="CDD" id="cd01949">
    <property type="entry name" value="GGDEF"/>
    <property type="match status" value="1"/>
</dbReference>
<dbReference type="PROSITE" id="PS50112">
    <property type="entry name" value="PAS"/>
    <property type="match status" value="1"/>
</dbReference>
<feature type="domain" description="PAC" evidence="6">
    <location>
        <begin position="402"/>
        <end position="450"/>
    </location>
</feature>
<dbReference type="SMART" id="SM00267">
    <property type="entry name" value="GGDEF"/>
    <property type="match status" value="1"/>
</dbReference>
<evidence type="ECO:0000256" key="4">
    <source>
        <dbReference type="SAM" id="Phobius"/>
    </source>
</evidence>
<name>A0A1H9F994_9HYPH</name>
<dbReference type="NCBIfam" id="TIGR00254">
    <property type="entry name" value="GGDEF"/>
    <property type="match status" value="1"/>
</dbReference>
<keyword evidence="4" id="KW-1133">Transmembrane helix</keyword>
<dbReference type="SMART" id="SM00091">
    <property type="entry name" value="PAS"/>
    <property type="match status" value="1"/>
</dbReference>
<dbReference type="GO" id="GO:0005886">
    <property type="term" value="C:plasma membrane"/>
    <property type="evidence" value="ECO:0007669"/>
    <property type="project" value="TreeGrafter"/>
</dbReference>
<evidence type="ECO:0000313" key="8">
    <source>
        <dbReference type="EMBL" id="SEQ34516.1"/>
    </source>
</evidence>
<proteinExistence type="predicted"/>
<dbReference type="SUPFAM" id="SSF55073">
    <property type="entry name" value="Nucleotide cyclase"/>
    <property type="match status" value="1"/>
</dbReference>
<dbReference type="STRING" id="1855383.SAMN05216548_10443"/>
<feature type="transmembrane region" description="Helical" evidence="4">
    <location>
        <begin position="16"/>
        <end position="37"/>
    </location>
</feature>
<dbReference type="FunFam" id="3.30.70.270:FF:000001">
    <property type="entry name" value="Diguanylate cyclase domain protein"/>
    <property type="match status" value="1"/>
</dbReference>
<feature type="domain" description="PAS" evidence="5">
    <location>
        <begin position="329"/>
        <end position="399"/>
    </location>
</feature>
<dbReference type="InterPro" id="IPR013655">
    <property type="entry name" value="PAS_fold_3"/>
</dbReference>
<dbReference type="PANTHER" id="PTHR45138">
    <property type="entry name" value="REGULATORY COMPONENTS OF SENSORY TRANSDUCTION SYSTEM"/>
    <property type="match status" value="1"/>
</dbReference>
<dbReference type="CDD" id="cd00130">
    <property type="entry name" value="PAS"/>
    <property type="match status" value="1"/>
</dbReference>
<dbReference type="InterPro" id="IPR054327">
    <property type="entry name" value="His-kinase-like_sensor"/>
</dbReference>
<evidence type="ECO:0000256" key="2">
    <source>
        <dbReference type="ARBA" id="ARBA00034247"/>
    </source>
</evidence>
<dbReference type="PROSITE" id="PS50887">
    <property type="entry name" value="GGDEF"/>
    <property type="match status" value="1"/>
</dbReference>
<dbReference type="SMART" id="SM00065">
    <property type="entry name" value="GAF"/>
    <property type="match status" value="1"/>
</dbReference>
<dbReference type="PROSITE" id="PS50113">
    <property type="entry name" value="PAC"/>
    <property type="match status" value="1"/>
</dbReference>
<dbReference type="GO" id="GO:1902201">
    <property type="term" value="P:negative regulation of bacterial-type flagellum-dependent cell motility"/>
    <property type="evidence" value="ECO:0007669"/>
    <property type="project" value="TreeGrafter"/>
</dbReference>
<reference evidence="8 9" key="1">
    <citation type="submission" date="2016-10" db="EMBL/GenBank/DDBJ databases">
        <authorList>
            <person name="de Groot N.N."/>
        </authorList>
    </citation>
    <scope>NUCLEOTIDE SEQUENCE [LARGE SCALE GENOMIC DNA]</scope>
    <source>
        <strain evidence="8 9">A52C2</strain>
    </source>
</reference>
<accession>A0A1H9F994</accession>
<dbReference type="InterPro" id="IPR035965">
    <property type="entry name" value="PAS-like_dom_sf"/>
</dbReference>
<comment type="catalytic activity">
    <reaction evidence="2">
        <text>2 GTP = 3',3'-c-di-GMP + 2 diphosphate</text>
        <dbReference type="Rhea" id="RHEA:24898"/>
        <dbReference type="ChEBI" id="CHEBI:33019"/>
        <dbReference type="ChEBI" id="CHEBI:37565"/>
        <dbReference type="ChEBI" id="CHEBI:58805"/>
        <dbReference type="EC" id="2.7.7.65"/>
    </reaction>
</comment>
<dbReference type="Gene3D" id="3.30.70.270">
    <property type="match status" value="1"/>
</dbReference>
<dbReference type="RefSeq" id="WP_092495927.1">
    <property type="nucleotide sequence ID" value="NZ_FOFG01000004.1"/>
</dbReference>
<dbReference type="CDD" id="cd12915">
    <property type="entry name" value="PDC2_DGC_like"/>
    <property type="match status" value="1"/>
</dbReference>
<feature type="domain" description="GGDEF" evidence="7">
    <location>
        <begin position="489"/>
        <end position="630"/>
    </location>
</feature>
<dbReference type="CDD" id="cd12914">
    <property type="entry name" value="PDC1_DGC_like"/>
    <property type="match status" value="1"/>
</dbReference>
<dbReference type="PANTHER" id="PTHR45138:SF9">
    <property type="entry name" value="DIGUANYLATE CYCLASE DGCM-RELATED"/>
    <property type="match status" value="1"/>
</dbReference>
<evidence type="ECO:0000256" key="1">
    <source>
        <dbReference type="ARBA" id="ARBA00012528"/>
    </source>
</evidence>
<feature type="transmembrane region" description="Helical" evidence="4">
    <location>
        <begin position="291"/>
        <end position="313"/>
    </location>
</feature>
<protein>
    <recommendedName>
        <fullName evidence="1">diguanylate cyclase</fullName>
        <ecNumber evidence="1">2.7.7.65</ecNumber>
    </recommendedName>
</protein>
<dbReference type="InterPro" id="IPR043128">
    <property type="entry name" value="Rev_trsase/Diguanyl_cyclase"/>
</dbReference>
<dbReference type="SUPFAM" id="SSF55785">
    <property type="entry name" value="PYP-like sensor domain (PAS domain)"/>
    <property type="match status" value="1"/>
</dbReference>
<keyword evidence="4" id="KW-0472">Membrane</keyword>
<dbReference type="SUPFAM" id="SSF55781">
    <property type="entry name" value="GAF domain-like"/>
    <property type="match status" value="1"/>
</dbReference>
<feature type="region of interest" description="Disordered" evidence="3">
    <location>
        <begin position="620"/>
        <end position="639"/>
    </location>
</feature>
<dbReference type="Pfam" id="PF00990">
    <property type="entry name" value="GGDEF"/>
    <property type="match status" value="1"/>
</dbReference>
<keyword evidence="4" id="KW-0812">Transmembrane</keyword>
<dbReference type="InterPro" id="IPR000014">
    <property type="entry name" value="PAS"/>
</dbReference>
<dbReference type="InterPro" id="IPR000700">
    <property type="entry name" value="PAS-assoc_C"/>
</dbReference>
<dbReference type="InterPro" id="IPR029016">
    <property type="entry name" value="GAF-like_dom_sf"/>
</dbReference>
<dbReference type="EMBL" id="FOFG01000004">
    <property type="protein sequence ID" value="SEQ34516.1"/>
    <property type="molecule type" value="Genomic_DNA"/>
</dbReference>
<dbReference type="InterPro" id="IPR003018">
    <property type="entry name" value="GAF"/>
</dbReference>
<gene>
    <name evidence="8" type="ORF">SAMN05216548_10443</name>
</gene>
<evidence type="ECO:0000259" key="6">
    <source>
        <dbReference type="PROSITE" id="PS50113"/>
    </source>
</evidence>
<dbReference type="NCBIfam" id="TIGR00229">
    <property type="entry name" value="sensory_box"/>
    <property type="match status" value="1"/>
</dbReference>
<dbReference type="Gene3D" id="3.30.450.20">
    <property type="entry name" value="PAS domain"/>
    <property type="match status" value="3"/>
</dbReference>
<dbReference type="GO" id="GO:0052621">
    <property type="term" value="F:diguanylate cyclase activity"/>
    <property type="evidence" value="ECO:0007669"/>
    <property type="project" value="UniProtKB-EC"/>
</dbReference>
<dbReference type="InterPro" id="IPR050469">
    <property type="entry name" value="Diguanylate_Cyclase"/>
</dbReference>
<evidence type="ECO:0000313" key="9">
    <source>
        <dbReference type="Proteomes" id="UP000199647"/>
    </source>
</evidence>
<dbReference type="Proteomes" id="UP000199647">
    <property type="component" value="Unassembled WGS sequence"/>
</dbReference>